<sequence>MGFFWTCSTHKSTRTTHIDIQAPTIHRDCTSQSIPCVDDCSFLCVESKVKCVGGTCVVQENNDIECQADKGGMRILVKDPVSHWTCLCTDATFFSGPDCGQLNPDVCENGVFFYTSKVCLCPQPYQLVKLNGKPHCIEAKVANFFKNQDLEESAQGPSPAQII</sequence>
<protein>
    <submittedName>
        <fullName evidence="1">Uncharacterized protein</fullName>
    </submittedName>
</protein>
<dbReference type="EMBL" id="BPLQ01003870">
    <property type="protein sequence ID" value="GIY03998.1"/>
    <property type="molecule type" value="Genomic_DNA"/>
</dbReference>
<proteinExistence type="predicted"/>
<reference evidence="1 2" key="1">
    <citation type="submission" date="2021-06" db="EMBL/GenBank/DDBJ databases">
        <title>Caerostris darwini draft genome.</title>
        <authorList>
            <person name="Kono N."/>
            <person name="Arakawa K."/>
        </authorList>
    </citation>
    <scope>NUCLEOTIDE SEQUENCE [LARGE SCALE GENOMIC DNA]</scope>
</reference>
<organism evidence="1 2">
    <name type="scientific">Caerostris darwini</name>
    <dbReference type="NCBI Taxonomy" id="1538125"/>
    <lineage>
        <taxon>Eukaryota</taxon>
        <taxon>Metazoa</taxon>
        <taxon>Ecdysozoa</taxon>
        <taxon>Arthropoda</taxon>
        <taxon>Chelicerata</taxon>
        <taxon>Arachnida</taxon>
        <taxon>Araneae</taxon>
        <taxon>Araneomorphae</taxon>
        <taxon>Entelegynae</taxon>
        <taxon>Araneoidea</taxon>
        <taxon>Araneidae</taxon>
        <taxon>Caerostris</taxon>
    </lineage>
</organism>
<evidence type="ECO:0000313" key="2">
    <source>
        <dbReference type="Proteomes" id="UP001054837"/>
    </source>
</evidence>
<name>A0AAV4Q248_9ARAC</name>
<accession>A0AAV4Q248</accession>
<keyword evidence="2" id="KW-1185">Reference proteome</keyword>
<dbReference type="Proteomes" id="UP001054837">
    <property type="component" value="Unassembled WGS sequence"/>
</dbReference>
<evidence type="ECO:0000313" key="1">
    <source>
        <dbReference type="EMBL" id="GIY03998.1"/>
    </source>
</evidence>
<gene>
    <name evidence="1" type="primary">AVEN_235717_1</name>
    <name evidence="1" type="ORF">CDAR_304881</name>
</gene>
<dbReference type="AlphaFoldDB" id="A0AAV4Q248"/>
<dbReference type="InterPro" id="IPR007703">
    <property type="entry name" value="PIF3"/>
</dbReference>
<dbReference type="Pfam" id="PF05006">
    <property type="entry name" value="PIF3"/>
    <property type="match status" value="1"/>
</dbReference>
<comment type="caution">
    <text evidence="1">The sequence shown here is derived from an EMBL/GenBank/DDBJ whole genome shotgun (WGS) entry which is preliminary data.</text>
</comment>